<dbReference type="AlphaFoldDB" id="A0A9N8YNX4"/>
<dbReference type="OrthoDB" id="2434974at2759"/>
<sequence>MKRVSHLKVGGKPIKSAEAIIAYLVKYLAKSFQMRENKALAEKVGLLPSMGIYKFFRVIYGYDSDHTYIVEKRKKPLTSSQVFINDDYGFQEVVEKEFIPLKKTNSENLATPARKIIIEIKKEGTKAYQNFHDFILPSLNKLKLPSFTKFQDYQVKEEDYLKFARAAKLP</sequence>
<gene>
    <name evidence="1" type="ORF">ALEPTO_LOCUS421</name>
</gene>
<proteinExistence type="predicted"/>
<organism evidence="1 2">
    <name type="scientific">Ambispora leptoticha</name>
    <dbReference type="NCBI Taxonomy" id="144679"/>
    <lineage>
        <taxon>Eukaryota</taxon>
        <taxon>Fungi</taxon>
        <taxon>Fungi incertae sedis</taxon>
        <taxon>Mucoromycota</taxon>
        <taxon>Glomeromycotina</taxon>
        <taxon>Glomeromycetes</taxon>
        <taxon>Archaeosporales</taxon>
        <taxon>Ambisporaceae</taxon>
        <taxon>Ambispora</taxon>
    </lineage>
</organism>
<evidence type="ECO:0000313" key="1">
    <source>
        <dbReference type="EMBL" id="CAG8442394.1"/>
    </source>
</evidence>
<dbReference type="Proteomes" id="UP000789508">
    <property type="component" value="Unassembled WGS sequence"/>
</dbReference>
<dbReference type="EMBL" id="CAJVPS010000024">
    <property type="protein sequence ID" value="CAG8442394.1"/>
    <property type="molecule type" value="Genomic_DNA"/>
</dbReference>
<accession>A0A9N8YNX4</accession>
<evidence type="ECO:0000313" key="2">
    <source>
        <dbReference type="Proteomes" id="UP000789508"/>
    </source>
</evidence>
<keyword evidence="2" id="KW-1185">Reference proteome</keyword>
<protein>
    <submittedName>
        <fullName evidence="1">3956_t:CDS:1</fullName>
    </submittedName>
</protein>
<reference evidence="1" key="1">
    <citation type="submission" date="2021-06" db="EMBL/GenBank/DDBJ databases">
        <authorList>
            <person name="Kallberg Y."/>
            <person name="Tangrot J."/>
            <person name="Rosling A."/>
        </authorList>
    </citation>
    <scope>NUCLEOTIDE SEQUENCE</scope>
    <source>
        <strain evidence="1">FL130A</strain>
    </source>
</reference>
<name>A0A9N8YNX4_9GLOM</name>
<comment type="caution">
    <text evidence="1">The sequence shown here is derived from an EMBL/GenBank/DDBJ whole genome shotgun (WGS) entry which is preliminary data.</text>
</comment>